<dbReference type="SUPFAM" id="SSF143081">
    <property type="entry name" value="BB1717-like"/>
    <property type="match status" value="1"/>
</dbReference>
<comment type="caution">
    <text evidence="1">The sequence shown here is derived from an EMBL/GenBank/DDBJ whole genome shotgun (WGS) entry which is preliminary data.</text>
</comment>
<sequence>MLGAWVAEHDGVARITGRKARNLNPVIVPRAEYASPAPAAPPATGTHRVPRELVLGWWWLHVGGEPAAYSAFNSRDDQLLRSWRQAFQRRAILPATWYVEKGRTFELPGGAPFGIAAITAVSPQPDGSELLSYSMVTRDAVGEARSAHPRMPLVLPREFHDDWLDPARPGDADLVAEVVLASAGLARAMRPRVGGGGARRAPSAQPTLF</sequence>
<dbReference type="Proteomes" id="UP000608530">
    <property type="component" value="Unassembled WGS sequence"/>
</dbReference>
<gene>
    <name evidence="1" type="ORF">JD276_03990</name>
</gene>
<proteinExistence type="predicted"/>
<reference evidence="1" key="1">
    <citation type="submission" date="2020-12" db="EMBL/GenBank/DDBJ databases">
        <title>Leucobacter sp. CAS1, isolated from Chromium sludge.</title>
        <authorList>
            <person name="Xu Z."/>
        </authorList>
    </citation>
    <scope>NUCLEOTIDE SEQUENCE</scope>
    <source>
        <strain evidence="1">CSA1</strain>
    </source>
</reference>
<dbReference type="Gene3D" id="3.90.1680.10">
    <property type="entry name" value="SOS response associated peptidase-like"/>
    <property type="match status" value="1"/>
</dbReference>
<dbReference type="EMBL" id="JAEHOH010000005">
    <property type="protein sequence ID" value="MBK0418189.1"/>
    <property type="molecule type" value="Genomic_DNA"/>
</dbReference>
<protein>
    <submittedName>
        <fullName evidence="1">SOS response-associated peptidase family protein</fullName>
    </submittedName>
</protein>
<dbReference type="AlphaFoldDB" id="A0A934UTA9"/>
<dbReference type="InterPro" id="IPR003738">
    <property type="entry name" value="SRAP"/>
</dbReference>
<name>A0A934UTA9_9MICO</name>
<dbReference type="Pfam" id="PF02586">
    <property type="entry name" value="SRAP"/>
    <property type="match status" value="1"/>
</dbReference>
<dbReference type="GO" id="GO:0106300">
    <property type="term" value="P:protein-DNA covalent cross-linking repair"/>
    <property type="evidence" value="ECO:0007669"/>
    <property type="project" value="InterPro"/>
</dbReference>
<keyword evidence="2" id="KW-1185">Reference proteome</keyword>
<accession>A0A934UTA9</accession>
<organism evidence="1 2">
    <name type="scientific">Leucobacter chromiisoli</name>
    <dbReference type="NCBI Taxonomy" id="2796471"/>
    <lineage>
        <taxon>Bacteria</taxon>
        <taxon>Bacillati</taxon>
        <taxon>Actinomycetota</taxon>
        <taxon>Actinomycetes</taxon>
        <taxon>Micrococcales</taxon>
        <taxon>Microbacteriaceae</taxon>
        <taxon>Leucobacter</taxon>
    </lineage>
</organism>
<evidence type="ECO:0000313" key="2">
    <source>
        <dbReference type="Proteomes" id="UP000608530"/>
    </source>
</evidence>
<dbReference type="GO" id="GO:0003697">
    <property type="term" value="F:single-stranded DNA binding"/>
    <property type="evidence" value="ECO:0007669"/>
    <property type="project" value="InterPro"/>
</dbReference>
<evidence type="ECO:0000313" key="1">
    <source>
        <dbReference type="EMBL" id="MBK0418189.1"/>
    </source>
</evidence>
<dbReference type="InterPro" id="IPR036590">
    <property type="entry name" value="SRAP-like"/>
</dbReference>